<keyword evidence="2" id="KW-1185">Reference proteome</keyword>
<dbReference type="RefSeq" id="WP_163738804.1">
    <property type="nucleotide sequence ID" value="NZ_AP022602.1"/>
</dbReference>
<proteinExistence type="predicted"/>
<dbReference type="Proteomes" id="UP000465785">
    <property type="component" value="Plasmid pJCM6399"/>
</dbReference>
<dbReference type="EMBL" id="AP022602">
    <property type="protein sequence ID" value="BBY96409.1"/>
    <property type="molecule type" value="Genomic_DNA"/>
</dbReference>
<dbReference type="AlphaFoldDB" id="A0A9W4B9K3"/>
<evidence type="ECO:0000313" key="1">
    <source>
        <dbReference type="EMBL" id="BBY96409.1"/>
    </source>
</evidence>
<dbReference type="KEGG" id="mgau:MGALJ_60780"/>
<accession>A0A9W4B9K3</accession>
<gene>
    <name evidence="1" type="ORF">MGALJ_60780</name>
</gene>
<protein>
    <submittedName>
        <fullName evidence="1">Uncharacterized protein</fullName>
    </submittedName>
</protein>
<geneLocation type="plasmid" evidence="1 2">
    <name>pJCM6399</name>
</geneLocation>
<organism evidence="1 2">
    <name type="scientific">Mycobacterium gallinarum</name>
    <dbReference type="NCBI Taxonomy" id="39689"/>
    <lineage>
        <taxon>Bacteria</taxon>
        <taxon>Bacillati</taxon>
        <taxon>Actinomycetota</taxon>
        <taxon>Actinomycetes</taxon>
        <taxon>Mycobacteriales</taxon>
        <taxon>Mycobacteriaceae</taxon>
        <taxon>Mycobacterium</taxon>
    </lineage>
</organism>
<keyword evidence="1" id="KW-0614">Plasmid</keyword>
<sequence>MRTQFFVTDGPLATTMSECSESYFREHLAAGTGGVRVVRRGGVTDLIAGSRYLDAGTAIRPEVCGGALQVIYLGCGRRRIRRLDRLRHPHRGGLPPWRLMPLGGGD</sequence>
<name>A0A9W4B9K3_9MYCO</name>
<reference evidence="1 2" key="1">
    <citation type="journal article" date="2019" name="Emerg. Microbes Infect.">
        <title>Comprehensive subspecies identification of 175 nontuberculous mycobacteria species based on 7547 genomic profiles.</title>
        <authorList>
            <person name="Matsumoto Y."/>
            <person name="Kinjo T."/>
            <person name="Motooka D."/>
            <person name="Nabeya D."/>
            <person name="Jung N."/>
            <person name="Uechi K."/>
            <person name="Horii T."/>
            <person name="Iida T."/>
            <person name="Fujita J."/>
            <person name="Nakamura S."/>
        </authorList>
    </citation>
    <scope>NUCLEOTIDE SEQUENCE [LARGE SCALE GENOMIC DNA]</scope>
    <source>
        <strain evidence="1 2">JCM 6399</strain>
        <plasmid evidence="1">pJCM6399</plasmid>
    </source>
</reference>
<evidence type="ECO:0000313" key="2">
    <source>
        <dbReference type="Proteomes" id="UP000465785"/>
    </source>
</evidence>